<dbReference type="Pfam" id="PF22936">
    <property type="entry name" value="Pol_BBD"/>
    <property type="match status" value="1"/>
</dbReference>
<organism evidence="3">
    <name type="scientific">Fagus sylvatica</name>
    <name type="common">Beechnut</name>
    <dbReference type="NCBI Taxonomy" id="28930"/>
    <lineage>
        <taxon>Eukaryota</taxon>
        <taxon>Viridiplantae</taxon>
        <taxon>Streptophyta</taxon>
        <taxon>Embryophyta</taxon>
        <taxon>Tracheophyta</taxon>
        <taxon>Spermatophyta</taxon>
        <taxon>Magnoliopsida</taxon>
        <taxon>eudicotyledons</taxon>
        <taxon>Gunneridae</taxon>
        <taxon>Pentapetalae</taxon>
        <taxon>rosids</taxon>
        <taxon>fabids</taxon>
        <taxon>Fagales</taxon>
        <taxon>Fagaceae</taxon>
        <taxon>Fagus</taxon>
    </lineage>
</organism>
<accession>A0A2N9J4K0</accession>
<evidence type="ECO:0000313" key="3">
    <source>
        <dbReference type="EMBL" id="SPD31369.1"/>
    </source>
</evidence>
<evidence type="ECO:0000259" key="2">
    <source>
        <dbReference type="Pfam" id="PF22936"/>
    </source>
</evidence>
<dbReference type="InterPro" id="IPR054722">
    <property type="entry name" value="PolX-like_BBD"/>
</dbReference>
<dbReference type="Pfam" id="PF14223">
    <property type="entry name" value="Retrotran_gag_2"/>
    <property type="match status" value="1"/>
</dbReference>
<dbReference type="AlphaFoldDB" id="A0A2N9J4K0"/>
<proteinExistence type="predicted"/>
<dbReference type="PANTHER" id="PTHR47481">
    <property type="match status" value="1"/>
</dbReference>
<feature type="domain" description="Retrovirus-related Pol polyprotein from transposon TNT 1-94-like beta-barrel" evidence="2">
    <location>
        <begin position="166"/>
        <end position="242"/>
    </location>
</feature>
<name>A0A2N9J4K0_FAGSY</name>
<dbReference type="InterPro" id="IPR025724">
    <property type="entry name" value="GAG-pre-integrase_dom"/>
</dbReference>
<reference evidence="3" key="1">
    <citation type="submission" date="2018-02" db="EMBL/GenBank/DDBJ databases">
        <authorList>
            <person name="Cohen D.B."/>
            <person name="Kent A.D."/>
        </authorList>
    </citation>
    <scope>NUCLEOTIDE SEQUENCE</scope>
</reference>
<gene>
    <name evidence="3" type="ORF">FSB_LOCUS59251</name>
</gene>
<dbReference type="EMBL" id="OIVN01006358">
    <property type="protein sequence ID" value="SPD31369.1"/>
    <property type="molecule type" value="Genomic_DNA"/>
</dbReference>
<dbReference type="PANTHER" id="PTHR47481:SF31">
    <property type="entry name" value="OS01G0873500 PROTEIN"/>
    <property type="match status" value="1"/>
</dbReference>
<sequence length="340" mass="37384">MSLISATLSPSAHSLVIGQSSAHGMWTVLLKRYTSVSRSNIMNLKKQLHDVKKKIDMITQYSQHIKEAIDKLAAVGTLVDDEDLLHIVLKELLKNSQANSKENSIMAMAANTAPFNNSVSRGGFNNRGRGYFNNRGRGNNRGGHHPPAKLAAMASTTSHSPSTNYWISDTGATDHFTPDLANLPDFSLYNDPQLVSVGNGQQLPISHIGNAQLYTSSYLFKLRNILRVSSMASNLLSVNKFCRDNHCAFYFDSNRFQIQDRLSGKPLYKGLSRDGLYPLHGLSLPLSSSHQSISPSARAACLQSVRSTSSLWHARFGHPHDKVLWHLLSNSASPSVSIDS</sequence>
<protein>
    <submittedName>
        <fullName evidence="3">Uncharacterized protein</fullName>
    </submittedName>
</protein>
<feature type="domain" description="GAG-pre-integrase" evidence="1">
    <location>
        <begin position="295"/>
        <end position="339"/>
    </location>
</feature>
<dbReference type="Pfam" id="PF13976">
    <property type="entry name" value="gag_pre-integrs"/>
    <property type="match status" value="1"/>
</dbReference>
<evidence type="ECO:0000259" key="1">
    <source>
        <dbReference type="Pfam" id="PF13976"/>
    </source>
</evidence>